<feature type="domain" description="Glycosyl hydrolase family 32 C-terminal" evidence="5">
    <location>
        <begin position="338"/>
        <end position="492"/>
    </location>
</feature>
<comment type="caution">
    <text evidence="6">The sequence shown here is derived from an EMBL/GenBank/DDBJ whole genome shotgun (WGS) entry which is preliminary data.</text>
</comment>
<protein>
    <submittedName>
        <fullName evidence="6">Glycoside hydrolase family 32 protein</fullName>
    </submittedName>
</protein>
<keyword evidence="7" id="KW-1185">Reference proteome</keyword>
<dbReference type="PANTHER" id="PTHR42800:SF1">
    <property type="entry name" value="EXOINULINASE INUD (AFU_ORTHOLOGUE AFUA_5G00480)"/>
    <property type="match status" value="1"/>
</dbReference>
<evidence type="ECO:0000313" key="6">
    <source>
        <dbReference type="EMBL" id="MCC5468249.1"/>
    </source>
</evidence>
<keyword evidence="3" id="KW-0326">Glycosidase</keyword>
<dbReference type="InterPro" id="IPR013148">
    <property type="entry name" value="Glyco_hydro_32_N"/>
</dbReference>
<dbReference type="InterPro" id="IPR013320">
    <property type="entry name" value="ConA-like_dom_sf"/>
</dbReference>
<evidence type="ECO:0000259" key="4">
    <source>
        <dbReference type="Pfam" id="PF00251"/>
    </source>
</evidence>
<dbReference type="Gene3D" id="2.115.10.20">
    <property type="entry name" value="Glycosyl hydrolase domain, family 43"/>
    <property type="match status" value="1"/>
</dbReference>
<organism evidence="6 7">
    <name type="scientific">Pelosinus baikalensis</name>
    <dbReference type="NCBI Taxonomy" id="2892015"/>
    <lineage>
        <taxon>Bacteria</taxon>
        <taxon>Bacillati</taxon>
        <taxon>Bacillota</taxon>
        <taxon>Negativicutes</taxon>
        <taxon>Selenomonadales</taxon>
        <taxon>Sporomusaceae</taxon>
        <taxon>Pelosinus</taxon>
    </lineage>
</organism>
<proteinExistence type="inferred from homology"/>
<evidence type="ECO:0000313" key="7">
    <source>
        <dbReference type="Proteomes" id="UP001165492"/>
    </source>
</evidence>
<sequence>MNLTDTKVPTTNAYSELYRPQFHYTPEHGWMNDPNGMFYLDGEYHLFYQHYPYDIVWGPMHWGHAVSKDMLHWTQYPIALYPDDTGMIFSGSAVVDTHNTSGFGIDGKAPIVAIYTRNGTTVQDQSIAYSNDKGTTWKKYEGNPVIPNPGATDFRDPKMFWHEASKQWITVLVQHDRVKFYTSPNLKTWTYASEFGTNDGSHGGVWECPDVFPLKVDGGATTKWVLFVSTNPGSQAGGSGTQYFIGDFDGKTFTNSNPPAAINWVDHGSDNYAGVTWSNIPSSDGRRLFIGWMSCWNYACNTPTDPAKTWRSAMTVPRELELKTINGEIKLVANPITELNKLRRTPLKWTNETITPDDNNFFDSIQGKQYELDAEFKTDNTNVTEFGFKVRTGDSQYTKIFYDKVNSQLKIDRTESGALPNNANNGFAAVHAAALLPNDHIIKMRILVDANSVEVFANDGQLCMTDSIFPDDTSNGLELYTIGDDVTLKSLSYCLLNSATSRQASAEELKMLPEGISNHDFETGDLTGWEIVSGDAFKSSNVVLDTDWWGGKYGQYNTYFLSSCKEDGDTPTGELRSEKFVLAGNGKIDLQVGGGNDINNEYVTLCRASDGKELFKATGSNSETLQRVYWDATEYLGTTCYIKIVDNSTGGWGHINVDDINVGRFDSNLTGDWVGIEGNWENATGGKMSTNTEGNSICLSTQTGSNFVMEGDIKPVGGAAGGFIFRSNSNASQFYCTMVDTSGVVRLCKSDKTVLGTYDTSISSDTTYKLKIVANEMNIKVYFNNSTDPIINVNDTSSRSGQFGLSALDGPFIFQSIKVSTFNTNLKGLYSPSGVWFDTASGKQGVSTNNSFLMSTTTGDDFSYEGDFVVTSAIGATGLVFRSDESATKFYCVNIDLSGVVKLWGPGLSDTTAIVTVKPNTVYHLKVVTSNKNIQVYFDGGKEPILNVNDSTYKTGRFGINVWNGTAIAQNIIKH</sequence>
<dbReference type="PROSITE" id="PS00609">
    <property type="entry name" value="GLYCOSYL_HYDROL_F32"/>
    <property type="match status" value="1"/>
</dbReference>
<dbReference type="InterPro" id="IPR018053">
    <property type="entry name" value="Glyco_hydro_32_AS"/>
</dbReference>
<dbReference type="EMBL" id="JAJHJB010000054">
    <property type="protein sequence ID" value="MCC5468249.1"/>
    <property type="molecule type" value="Genomic_DNA"/>
</dbReference>
<dbReference type="PANTHER" id="PTHR42800">
    <property type="entry name" value="EXOINULINASE INUD (AFU_ORTHOLOGUE AFUA_5G00480)"/>
    <property type="match status" value="1"/>
</dbReference>
<dbReference type="InterPro" id="IPR013189">
    <property type="entry name" value="Glyco_hydro_32_C"/>
</dbReference>
<evidence type="ECO:0000256" key="1">
    <source>
        <dbReference type="ARBA" id="ARBA00009902"/>
    </source>
</evidence>
<dbReference type="GO" id="GO:0016787">
    <property type="term" value="F:hydrolase activity"/>
    <property type="evidence" value="ECO:0007669"/>
    <property type="project" value="UniProtKB-KW"/>
</dbReference>
<reference evidence="6" key="1">
    <citation type="submission" date="2021-11" db="EMBL/GenBank/DDBJ databases">
        <title>Description of a new species Pelosinus isolated from the bottom sediments of Lake Baikal.</title>
        <authorList>
            <person name="Zakharyuk A."/>
        </authorList>
    </citation>
    <scope>NUCLEOTIDE SEQUENCE</scope>
    <source>
        <strain evidence="6">Bkl1</strain>
    </source>
</reference>
<keyword evidence="2 6" id="KW-0378">Hydrolase</keyword>
<dbReference type="Pfam" id="PF00251">
    <property type="entry name" value="Glyco_hydro_32N"/>
    <property type="match status" value="1"/>
</dbReference>
<name>A0ABS8I194_9FIRM</name>
<dbReference type="InterPro" id="IPR023296">
    <property type="entry name" value="Glyco_hydro_beta-prop_sf"/>
</dbReference>
<gene>
    <name evidence="6" type="ORF">LMF89_23205</name>
</gene>
<dbReference type="SUPFAM" id="SSF75005">
    <property type="entry name" value="Arabinanase/levansucrase/invertase"/>
    <property type="match status" value="1"/>
</dbReference>
<dbReference type="SMART" id="SM00640">
    <property type="entry name" value="Glyco_32"/>
    <property type="match status" value="1"/>
</dbReference>
<dbReference type="Gene3D" id="2.60.120.560">
    <property type="entry name" value="Exo-inulinase, domain 1"/>
    <property type="match status" value="3"/>
</dbReference>
<dbReference type="Proteomes" id="UP001165492">
    <property type="component" value="Unassembled WGS sequence"/>
</dbReference>
<dbReference type="Pfam" id="PF08244">
    <property type="entry name" value="Glyco_hydro_32C"/>
    <property type="match status" value="1"/>
</dbReference>
<comment type="similarity">
    <text evidence="1">Belongs to the glycosyl hydrolase 32 family.</text>
</comment>
<evidence type="ECO:0000256" key="3">
    <source>
        <dbReference type="ARBA" id="ARBA00023295"/>
    </source>
</evidence>
<dbReference type="InterPro" id="IPR001362">
    <property type="entry name" value="Glyco_hydro_32"/>
</dbReference>
<feature type="domain" description="Glycosyl hydrolase family 32 N-terminal" evidence="4">
    <location>
        <begin position="23"/>
        <end position="335"/>
    </location>
</feature>
<dbReference type="CDD" id="cd18622">
    <property type="entry name" value="GH32_Inu-like"/>
    <property type="match status" value="1"/>
</dbReference>
<dbReference type="SUPFAM" id="SSF49899">
    <property type="entry name" value="Concanavalin A-like lectins/glucanases"/>
    <property type="match status" value="1"/>
</dbReference>
<accession>A0ABS8I194</accession>
<evidence type="ECO:0000259" key="5">
    <source>
        <dbReference type="Pfam" id="PF08244"/>
    </source>
</evidence>
<dbReference type="RefSeq" id="WP_229537114.1">
    <property type="nucleotide sequence ID" value="NZ_JAJHJB010000054.1"/>
</dbReference>
<evidence type="ECO:0000256" key="2">
    <source>
        <dbReference type="ARBA" id="ARBA00022801"/>
    </source>
</evidence>